<proteinExistence type="predicted"/>
<sequence length="126" mass="14323">MDSKSKHGSFEYIKLDGKNVGATMHLHHRSTKCEPGKDCCCINIYVNNNVQGVSNSVLHDSEVKMRDPGISLYFEGFKVGKGNPTYKKRGCWRDTLGFWLCIFIFLALVLFLSLLLFSTRIIIFVI</sequence>
<keyword evidence="1" id="KW-0472">Membrane</keyword>
<evidence type="ECO:0008006" key="4">
    <source>
        <dbReference type="Google" id="ProtNLM"/>
    </source>
</evidence>
<keyword evidence="1" id="KW-0812">Transmembrane</keyword>
<dbReference type="Proteomes" id="UP001372338">
    <property type="component" value="Unassembled WGS sequence"/>
</dbReference>
<name>A0AAN9HN70_CROPI</name>
<evidence type="ECO:0000313" key="3">
    <source>
        <dbReference type="Proteomes" id="UP001372338"/>
    </source>
</evidence>
<keyword evidence="3" id="KW-1185">Reference proteome</keyword>
<evidence type="ECO:0000313" key="2">
    <source>
        <dbReference type="EMBL" id="KAK7245310.1"/>
    </source>
</evidence>
<reference evidence="2 3" key="1">
    <citation type="submission" date="2024-01" db="EMBL/GenBank/DDBJ databases">
        <title>The genomes of 5 underutilized Papilionoideae crops provide insights into root nodulation and disease resistanc.</title>
        <authorList>
            <person name="Yuan L."/>
        </authorList>
    </citation>
    <scope>NUCLEOTIDE SEQUENCE [LARGE SCALE GENOMIC DNA]</scope>
    <source>
        <strain evidence="2">ZHUSHIDOU_FW_LH</strain>
        <tissue evidence="2">Leaf</tissue>
    </source>
</reference>
<gene>
    <name evidence="2" type="ORF">RIF29_40149</name>
</gene>
<comment type="caution">
    <text evidence="2">The sequence shown here is derived from an EMBL/GenBank/DDBJ whole genome shotgun (WGS) entry which is preliminary data.</text>
</comment>
<keyword evidence="1" id="KW-1133">Transmembrane helix</keyword>
<dbReference type="EMBL" id="JAYWIO010000008">
    <property type="protein sequence ID" value="KAK7245310.1"/>
    <property type="molecule type" value="Genomic_DNA"/>
</dbReference>
<evidence type="ECO:0000256" key="1">
    <source>
        <dbReference type="SAM" id="Phobius"/>
    </source>
</evidence>
<organism evidence="2 3">
    <name type="scientific">Crotalaria pallida</name>
    <name type="common">Smooth rattlebox</name>
    <name type="synonym">Crotalaria striata</name>
    <dbReference type="NCBI Taxonomy" id="3830"/>
    <lineage>
        <taxon>Eukaryota</taxon>
        <taxon>Viridiplantae</taxon>
        <taxon>Streptophyta</taxon>
        <taxon>Embryophyta</taxon>
        <taxon>Tracheophyta</taxon>
        <taxon>Spermatophyta</taxon>
        <taxon>Magnoliopsida</taxon>
        <taxon>eudicotyledons</taxon>
        <taxon>Gunneridae</taxon>
        <taxon>Pentapetalae</taxon>
        <taxon>rosids</taxon>
        <taxon>fabids</taxon>
        <taxon>Fabales</taxon>
        <taxon>Fabaceae</taxon>
        <taxon>Papilionoideae</taxon>
        <taxon>50 kb inversion clade</taxon>
        <taxon>genistoids sensu lato</taxon>
        <taxon>core genistoids</taxon>
        <taxon>Crotalarieae</taxon>
        <taxon>Crotalaria</taxon>
    </lineage>
</organism>
<feature type="transmembrane region" description="Helical" evidence="1">
    <location>
        <begin position="96"/>
        <end position="123"/>
    </location>
</feature>
<dbReference type="AlphaFoldDB" id="A0AAN9HN70"/>
<protein>
    <recommendedName>
        <fullName evidence="4">Transmembrane protein</fullName>
    </recommendedName>
</protein>
<accession>A0AAN9HN70</accession>